<evidence type="ECO:0000313" key="1">
    <source>
        <dbReference type="EMBL" id="OQP76938.1"/>
    </source>
</evidence>
<organism evidence="1 2">
    <name type="scientific">Xanthomonas phaseoli pv. dieffenbachiae</name>
    <dbReference type="NCBI Taxonomy" id="92828"/>
    <lineage>
        <taxon>Bacteria</taxon>
        <taxon>Pseudomonadati</taxon>
        <taxon>Pseudomonadota</taxon>
        <taxon>Gammaproteobacteria</taxon>
        <taxon>Lysobacterales</taxon>
        <taxon>Lysobacteraceae</taxon>
        <taxon>Xanthomonas</taxon>
    </lineage>
</organism>
<dbReference type="EMBL" id="JPYI02000082">
    <property type="protein sequence ID" value="OQP76938.1"/>
    <property type="molecule type" value="Genomic_DNA"/>
</dbReference>
<protein>
    <submittedName>
        <fullName evidence="1">Uncharacterized protein</fullName>
    </submittedName>
</protein>
<gene>
    <name evidence="1" type="ORF">IM53_014815</name>
</gene>
<sequence>MCTAGSERFVSVIPAIAGNGRVRLAVFVNRA</sequence>
<evidence type="ECO:0000313" key="2">
    <source>
        <dbReference type="Proteomes" id="UP000050546"/>
    </source>
</evidence>
<reference evidence="1 2" key="1">
    <citation type="journal article" date="2016" name="Plant Pathol.">
        <title>Genetic characterization of strains named as Xanthomonas axonopodis pv. dieffenbachiae leads to a taxonomic revision of the X. axonopodis species complex.</title>
        <authorList>
            <person name="Constantin E.C."/>
            <person name="Cleenwerck I."/>
            <person name="Maes M."/>
            <person name="Baeyen S."/>
            <person name="Van Malderghem C."/>
            <person name="De Vos P."/>
            <person name="Cottyn B."/>
        </authorList>
    </citation>
    <scope>NUCLEOTIDE SEQUENCE [LARGE SCALE GENOMIC DNA]</scope>
    <source>
        <strain evidence="1 2">LMG 25940</strain>
    </source>
</reference>
<proteinExistence type="predicted"/>
<name>A0A1V9H250_9XANT</name>
<dbReference type="AlphaFoldDB" id="A0A1V9H250"/>
<accession>A0A1V9H250</accession>
<reference evidence="1 2" key="2">
    <citation type="journal article" date="2017" name="Plant Pathol.">
        <title>Pathogenicity and virulence gene content of Xanthomonas strains infecting Araceae, formerly known as Xanthomonas axonopodis pv. dieffenbachiae.</title>
        <authorList>
            <person name="Constantin E.C."/>
            <person name="Haegeman A."/>
            <person name="Van Vaerenbergh J."/>
            <person name="Baeyen S."/>
            <person name="Van Malderghem C."/>
            <person name="Maes M."/>
            <person name="Cottyn B."/>
        </authorList>
    </citation>
    <scope>NUCLEOTIDE SEQUENCE [LARGE SCALE GENOMIC DNA]</scope>
    <source>
        <strain evidence="1 2">LMG 25940</strain>
    </source>
</reference>
<dbReference type="Proteomes" id="UP000050546">
    <property type="component" value="Unassembled WGS sequence"/>
</dbReference>
<comment type="caution">
    <text evidence="1">The sequence shown here is derived from an EMBL/GenBank/DDBJ whole genome shotgun (WGS) entry which is preliminary data.</text>
</comment>